<protein>
    <submittedName>
        <fullName evidence="2">DUF2178 domain-containing protein</fullName>
    </submittedName>
</protein>
<sequence length="135" mass="14484">MSTDQQLARTRGRRWLVPAVGLLCGVGYVAVFLARGDPGMAAGGFAIMAGYTLFLVLLSRRSEAVALLRGEVEDERRQIISLRAAALTGHVLILVVLTGFAIELTRGNSAHPWDLLAAVGGVTYLLATVFFTRRG</sequence>
<dbReference type="InterPro" id="IPR019235">
    <property type="entry name" value="DUF2178_TM"/>
</dbReference>
<dbReference type="RefSeq" id="WP_165296539.1">
    <property type="nucleotide sequence ID" value="NZ_JAAKZZ010000002.1"/>
</dbReference>
<dbReference type="Pfam" id="PF09946">
    <property type="entry name" value="DUF2178"/>
    <property type="match status" value="1"/>
</dbReference>
<name>A0A6G4WNL9_9ACTN</name>
<evidence type="ECO:0000313" key="2">
    <source>
        <dbReference type="EMBL" id="NGO66866.1"/>
    </source>
</evidence>
<keyword evidence="1" id="KW-0812">Transmembrane</keyword>
<accession>A0A6G4WNL9</accession>
<evidence type="ECO:0000256" key="1">
    <source>
        <dbReference type="SAM" id="Phobius"/>
    </source>
</evidence>
<keyword evidence="3" id="KW-1185">Reference proteome</keyword>
<dbReference type="Proteomes" id="UP000477722">
    <property type="component" value="Unassembled WGS sequence"/>
</dbReference>
<feature type="transmembrane region" description="Helical" evidence="1">
    <location>
        <begin position="80"/>
        <end position="101"/>
    </location>
</feature>
<dbReference type="EMBL" id="JAAKZZ010000002">
    <property type="protein sequence ID" value="NGO66866.1"/>
    <property type="molecule type" value="Genomic_DNA"/>
</dbReference>
<comment type="caution">
    <text evidence="2">The sequence shown here is derived from an EMBL/GenBank/DDBJ whole genome shotgun (WGS) entry which is preliminary data.</text>
</comment>
<keyword evidence="1" id="KW-1133">Transmembrane helix</keyword>
<dbReference type="AlphaFoldDB" id="A0A6G4WNL9"/>
<reference evidence="2 3" key="1">
    <citation type="submission" date="2020-02" db="EMBL/GenBank/DDBJ databases">
        <title>Whole-genome analyses of novel actinobacteria.</title>
        <authorList>
            <person name="Sahin N."/>
            <person name="Tatar D."/>
        </authorList>
    </citation>
    <scope>NUCLEOTIDE SEQUENCE [LARGE SCALE GENOMIC DNA]</scope>
    <source>
        <strain evidence="2 3">SB3404</strain>
    </source>
</reference>
<evidence type="ECO:0000313" key="3">
    <source>
        <dbReference type="Proteomes" id="UP000477722"/>
    </source>
</evidence>
<proteinExistence type="predicted"/>
<feature type="transmembrane region" description="Helical" evidence="1">
    <location>
        <begin position="15"/>
        <end position="34"/>
    </location>
</feature>
<feature type="transmembrane region" description="Helical" evidence="1">
    <location>
        <begin position="40"/>
        <end position="59"/>
    </location>
</feature>
<keyword evidence="1" id="KW-0472">Membrane</keyword>
<feature type="transmembrane region" description="Helical" evidence="1">
    <location>
        <begin position="113"/>
        <end position="132"/>
    </location>
</feature>
<organism evidence="2 3">
    <name type="scientific">Streptomyces boncukensis</name>
    <dbReference type="NCBI Taxonomy" id="2711219"/>
    <lineage>
        <taxon>Bacteria</taxon>
        <taxon>Bacillati</taxon>
        <taxon>Actinomycetota</taxon>
        <taxon>Actinomycetes</taxon>
        <taxon>Kitasatosporales</taxon>
        <taxon>Streptomycetaceae</taxon>
        <taxon>Streptomyces</taxon>
    </lineage>
</organism>
<gene>
    <name evidence="2" type="ORF">G5C65_00505</name>
</gene>